<dbReference type="PANTHER" id="PTHR35369:SF2">
    <property type="entry name" value="BLR3025 PROTEIN"/>
    <property type="match status" value="1"/>
</dbReference>
<dbReference type="InterPro" id="IPR050356">
    <property type="entry name" value="SulA_CellDiv_inhibitor"/>
</dbReference>
<feature type="region of interest" description="Disordered" evidence="3">
    <location>
        <begin position="1"/>
        <end position="31"/>
    </location>
</feature>
<evidence type="ECO:0000259" key="5">
    <source>
        <dbReference type="Pfam" id="PF20114"/>
    </source>
</evidence>
<accession>A0A031JE27</accession>
<evidence type="ECO:0000256" key="3">
    <source>
        <dbReference type="SAM" id="MobiDB-lite"/>
    </source>
</evidence>
<dbReference type="Gene3D" id="3.40.1170.60">
    <property type="match status" value="1"/>
</dbReference>
<dbReference type="Gene3D" id="3.30.70.270">
    <property type="match status" value="1"/>
</dbReference>
<keyword evidence="6" id="KW-0808">Transferase</keyword>
<dbReference type="SUPFAM" id="SSF56672">
    <property type="entry name" value="DNA/RNA polymerases"/>
    <property type="match status" value="1"/>
</dbReference>
<dbReference type="AlphaFoldDB" id="A0A031JE27"/>
<dbReference type="CDD" id="cd03468">
    <property type="entry name" value="PolY_like"/>
    <property type="match status" value="1"/>
</dbReference>
<dbReference type="InterPro" id="IPR043128">
    <property type="entry name" value="Rev_trsase/Diguanyl_cyclase"/>
</dbReference>
<dbReference type="GO" id="GO:0016740">
    <property type="term" value="F:transferase activity"/>
    <property type="evidence" value="ECO:0007669"/>
    <property type="project" value="UniProtKB-KW"/>
</dbReference>
<evidence type="ECO:0000313" key="6">
    <source>
        <dbReference type="EMBL" id="EZP71498.1"/>
    </source>
</evidence>
<evidence type="ECO:0000256" key="2">
    <source>
        <dbReference type="ARBA" id="ARBA00022763"/>
    </source>
</evidence>
<evidence type="ECO:0000259" key="4">
    <source>
        <dbReference type="Pfam" id="PF00817"/>
    </source>
</evidence>
<dbReference type="STRING" id="158500.BES08_06170"/>
<dbReference type="InterPro" id="IPR045443">
    <property type="entry name" value="DUF6504"/>
</dbReference>
<name>A0A031JE27_9SPHN</name>
<evidence type="ECO:0000313" key="7">
    <source>
        <dbReference type="Proteomes" id="UP000024329"/>
    </source>
</evidence>
<dbReference type="EMBL" id="JFYZ01000059">
    <property type="protein sequence ID" value="EZP71498.1"/>
    <property type="molecule type" value="Genomic_DNA"/>
</dbReference>
<proteinExistence type="inferred from homology"/>
<reference evidence="6 7" key="1">
    <citation type="submission" date="2014-03" db="EMBL/GenBank/DDBJ databases">
        <title>Whole genome sequence of Novosphingobium resinovorum KF1.</title>
        <authorList>
            <person name="Gan H.M."/>
            <person name="Gan H.Y."/>
            <person name="Chew T.H."/>
            <person name="Savka M.A."/>
        </authorList>
    </citation>
    <scope>NUCLEOTIDE SEQUENCE [LARGE SCALE GENOMIC DNA]</scope>
    <source>
        <strain evidence="6 7">KF1</strain>
    </source>
</reference>
<sequence>MREMGRRSETTDHPFRGMACDDGGPAGRPWPVHAAHRESDLRTRPLVLITRSGQRDIVTAACPVALDLGLRPGMAAAHARALISDLDVRGADRTADAAWLNRLALHAVRHWTPTASACDADGLWLDLTGTTHLFGGEDRFCRGVLRFLDRLGFTARIAIAATPGAAHALARFGAHTVIILPPRSEAQAIADLPLAALRLATDTLATAGRFGLERIGDLYAMPRGPLAKRLGLKAVERLDQARGLVAEPIVPVAAFEEPRAERRLLEPVVTAEAINHVIGDLLADLVHDLQGRRLGLRTAVLTCQRVDGIDQRVAVGTARATRDAKHLARMFAMRLDRIDPGLGIEVMKLAAPRVEDVQPVALGSGLLNTQHTPDVAPLVDQLAGRAGEEALFRVSAIESDVPERAVRRMPPLATTAGWPAWRRPVRLLHQPEMLTNVVALLPDHPPRRFSWRGTPYRVSAGEGPERIHGEWWRSAREMWAVRDYFMVETGGGERFWLFRRGDGIDAPTGDLSWYLHGVFG</sequence>
<dbReference type="Pfam" id="PF00817">
    <property type="entry name" value="IMS"/>
    <property type="match status" value="1"/>
</dbReference>
<dbReference type="eggNOG" id="COG0389">
    <property type="taxonomic scope" value="Bacteria"/>
</dbReference>
<dbReference type="InterPro" id="IPR001126">
    <property type="entry name" value="UmuC"/>
</dbReference>
<evidence type="ECO:0000256" key="1">
    <source>
        <dbReference type="ARBA" id="ARBA00010945"/>
    </source>
</evidence>
<protein>
    <submittedName>
        <fullName evidence="6">Nucleotidyltransferase/DNA polymerase involved in DNA repair</fullName>
    </submittedName>
</protein>
<dbReference type="Pfam" id="PF20114">
    <property type="entry name" value="DUF6504"/>
    <property type="match status" value="1"/>
</dbReference>
<dbReference type="PANTHER" id="PTHR35369">
    <property type="entry name" value="BLR3025 PROTEIN-RELATED"/>
    <property type="match status" value="1"/>
</dbReference>
<feature type="compositionally biased region" description="Basic and acidic residues" evidence="3">
    <location>
        <begin position="1"/>
        <end position="15"/>
    </location>
</feature>
<comment type="similarity">
    <text evidence="1">Belongs to the DNA polymerase type-Y family.</text>
</comment>
<organism evidence="6 7">
    <name type="scientific">Novosphingobium resinovorum</name>
    <dbReference type="NCBI Taxonomy" id="158500"/>
    <lineage>
        <taxon>Bacteria</taxon>
        <taxon>Pseudomonadati</taxon>
        <taxon>Pseudomonadota</taxon>
        <taxon>Alphaproteobacteria</taxon>
        <taxon>Sphingomonadales</taxon>
        <taxon>Sphingomonadaceae</taxon>
        <taxon>Novosphingobium</taxon>
    </lineage>
</organism>
<gene>
    <name evidence="6" type="ORF">BV97_05199</name>
</gene>
<dbReference type="GO" id="GO:0006281">
    <property type="term" value="P:DNA repair"/>
    <property type="evidence" value="ECO:0007669"/>
    <property type="project" value="InterPro"/>
</dbReference>
<dbReference type="Proteomes" id="UP000024329">
    <property type="component" value="Unassembled WGS sequence"/>
</dbReference>
<feature type="domain" description="DUF6504" evidence="5">
    <location>
        <begin position="443"/>
        <end position="515"/>
    </location>
</feature>
<dbReference type="PATRIC" id="fig|158500.4.peg.5277"/>
<comment type="caution">
    <text evidence="6">The sequence shown here is derived from an EMBL/GenBank/DDBJ whole genome shotgun (WGS) entry which is preliminary data.</text>
</comment>
<dbReference type="InterPro" id="IPR043502">
    <property type="entry name" value="DNA/RNA_pol_sf"/>
</dbReference>
<keyword evidence="2" id="KW-0227">DNA damage</keyword>
<feature type="domain" description="UmuC" evidence="4">
    <location>
        <begin position="37"/>
        <end position="167"/>
    </location>
</feature>